<evidence type="ECO:0000256" key="7">
    <source>
        <dbReference type="ARBA" id="ARBA00023239"/>
    </source>
</evidence>
<dbReference type="EC" id="3.4.-.-" evidence="8"/>
<keyword evidence="7" id="KW-0456">Lyase</keyword>
<evidence type="ECO:0000313" key="9">
    <source>
        <dbReference type="EMBL" id="MFB9149604.1"/>
    </source>
</evidence>
<evidence type="ECO:0000313" key="10">
    <source>
        <dbReference type="Proteomes" id="UP001589670"/>
    </source>
</evidence>
<dbReference type="RefSeq" id="WP_377068677.1">
    <property type="nucleotide sequence ID" value="NZ_JBHMEC010000011.1"/>
</dbReference>
<dbReference type="InterPro" id="IPR036590">
    <property type="entry name" value="SRAP-like"/>
</dbReference>
<evidence type="ECO:0000256" key="2">
    <source>
        <dbReference type="ARBA" id="ARBA00022670"/>
    </source>
</evidence>
<sequence length="228" mass="25726">MCNLYANVTAQEEMRRLFAVPPARDRLGNAAPQPAIFPRHDAPVVRLTPEGAREMLAMQWGFALPQVSKRTGRPILPKAVTNARDDRLAASPFWRDSFETRRCLAPASAFCEPKGRAPAVYHWFGLTAETREARAPFAMAAIWRRWRGEMRGEAIDLEQYAIITTRPNPLVARVHPARMPVILDPDAHETWLTGSAEAAQRLLRPYPEARMRELRRGEGAREDRPGAP</sequence>
<organism evidence="9 10">
    <name type="scientific">Roseovarius ramblicola</name>
    <dbReference type="NCBI Taxonomy" id="2022336"/>
    <lineage>
        <taxon>Bacteria</taxon>
        <taxon>Pseudomonadati</taxon>
        <taxon>Pseudomonadota</taxon>
        <taxon>Alphaproteobacteria</taxon>
        <taxon>Rhodobacterales</taxon>
        <taxon>Roseobacteraceae</taxon>
        <taxon>Roseovarius</taxon>
    </lineage>
</organism>
<evidence type="ECO:0000256" key="6">
    <source>
        <dbReference type="ARBA" id="ARBA00023125"/>
    </source>
</evidence>
<dbReference type="EMBL" id="JBHMEC010000011">
    <property type="protein sequence ID" value="MFB9149604.1"/>
    <property type="molecule type" value="Genomic_DNA"/>
</dbReference>
<comment type="similarity">
    <text evidence="1 8">Belongs to the SOS response-associated peptidase family.</text>
</comment>
<dbReference type="SUPFAM" id="SSF143081">
    <property type="entry name" value="BB1717-like"/>
    <property type="match status" value="1"/>
</dbReference>
<comment type="caution">
    <text evidence="9">The sequence shown here is derived from an EMBL/GenBank/DDBJ whole genome shotgun (WGS) entry which is preliminary data.</text>
</comment>
<proteinExistence type="inferred from homology"/>
<keyword evidence="4 8" id="KW-0378">Hydrolase</keyword>
<keyword evidence="6" id="KW-0238">DNA-binding</keyword>
<keyword evidence="3" id="KW-0227">DNA damage</keyword>
<evidence type="ECO:0000256" key="1">
    <source>
        <dbReference type="ARBA" id="ARBA00008136"/>
    </source>
</evidence>
<accession>A0ABV5HZY6</accession>
<dbReference type="PANTHER" id="PTHR13604">
    <property type="entry name" value="DC12-RELATED"/>
    <property type="match status" value="1"/>
</dbReference>
<evidence type="ECO:0000256" key="4">
    <source>
        <dbReference type="ARBA" id="ARBA00022801"/>
    </source>
</evidence>
<dbReference type="InterPro" id="IPR003738">
    <property type="entry name" value="SRAP"/>
</dbReference>
<evidence type="ECO:0000256" key="5">
    <source>
        <dbReference type="ARBA" id="ARBA00023124"/>
    </source>
</evidence>
<evidence type="ECO:0000256" key="3">
    <source>
        <dbReference type="ARBA" id="ARBA00022763"/>
    </source>
</evidence>
<dbReference type="PANTHER" id="PTHR13604:SF0">
    <property type="entry name" value="ABASIC SITE PROCESSING PROTEIN HMCES"/>
    <property type="match status" value="1"/>
</dbReference>
<reference evidence="9 10" key="1">
    <citation type="submission" date="2024-09" db="EMBL/GenBank/DDBJ databases">
        <authorList>
            <person name="Sun Q."/>
            <person name="Mori K."/>
        </authorList>
    </citation>
    <scope>NUCLEOTIDE SEQUENCE [LARGE SCALE GENOMIC DNA]</scope>
    <source>
        <strain evidence="9 10">CECT 9424</strain>
    </source>
</reference>
<evidence type="ECO:0000256" key="8">
    <source>
        <dbReference type="RuleBase" id="RU364100"/>
    </source>
</evidence>
<name>A0ABV5HZY6_9RHOB</name>
<gene>
    <name evidence="9" type="ORF">ACFFU4_07570</name>
</gene>
<dbReference type="Pfam" id="PF02586">
    <property type="entry name" value="SRAP"/>
    <property type="match status" value="1"/>
</dbReference>
<dbReference type="Proteomes" id="UP001589670">
    <property type="component" value="Unassembled WGS sequence"/>
</dbReference>
<keyword evidence="2 8" id="KW-0645">Protease</keyword>
<protein>
    <recommendedName>
        <fullName evidence="8">Abasic site processing protein</fullName>
        <ecNumber evidence="8">3.4.-.-</ecNumber>
    </recommendedName>
</protein>
<dbReference type="GO" id="GO:0016787">
    <property type="term" value="F:hydrolase activity"/>
    <property type="evidence" value="ECO:0007669"/>
    <property type="project" value="UniProtKB-KW"/>
</dbReference>
<keyword evidence="5" id="KW-0190">Covalent protein-DNA linkage</keyword>
<keyword evidence="10" id="KW-1185">Reference proteome</keyword>
<dbReference type="Gene3D" id="3.90.1680.10">
    <property type="entry name" value="SOS response associated peptidase-like"/>
    <property type="match status" value="1"/>
</dbReference>